<organism evidence="1 2">
    <name type="scientific">Eumeta variegata</name>
    <name type="common">Bagworm moth</name>
    <name type="synonym">Eumeta japonica</name>
    <dbReference type="NCBI Taxonomy" id="151549"/>
    <lineage>
        <taxon>Eukaryota</taxon>
        <taxon>Metazoa</taxon>
        <taxon>Ecdysozoa</taxon>
        <taxon>Arthropoda</taxon>
        <taxon>Hexapoda</taxon>
        <taxon>Insecta</taxon>
        <taxon>Pterygota</taxon>
        <taxon>Neoptera</taxon>
        <taxon>Endopterygota</taxon>
        <taxon>Lepidoptera</taxon>
        <taxon>Glossata</taxon>
        <taxon>Ditrysia</taxon>
        <taxon>Tineoidea</taxon>
        <taxon>Psychidae</taxon>
        <taxon>Oiketicinae</taxon>
        <taxon>Eumeta</taxon>
    </lineage>
</organism>
<keyword evidence="2" id="KW-1185">Reference proteome</keyword>
<evidence type="ECO:0000313" key="1">
    <source>
        <dbReference type="EMBL" id="GBP71971.1"/>
    </source>
</evidence>
<dbReference type="EMBL" id="BGZK01001128">
    <property type="protein sequence ID" value="GBP71971.1"/>
    <property type="molecule type" value="Genomic_DNA"/>
</dbReference>
<dbReference type="Proteomes" id="UP000299102">
    <property type="component" value="Unassembled WGS sequence"/>
</dbReference>
<sequence length="105" mass="12045">MNENHAKKTLKKRLAFALHSTMFLNLPIHIHSEQNGNILSGQVLREHVICSRSQHRRSKSKSPFVIAISLAERRRCASDVVQTVEQKKSTFMPKRNTIAILSREL</sequence>
<proteinExistence type="predicted"/>
<accession>A0A4C1Y6V4</accession>
<evidence type="ECO:0000313" key="2">
    <source>
        <dbReference type="Proteomes" id="UP000299102"/>
    </source>
</evidence>
<dbReference type="AlphaFoldDB" id="A0A4C1Y6V4"/>
<comment type="caution">
    <text evidence="1">The sequence shown here is derived from an EMBL/GenBank/DDBJ whole genome shotgun (WGS) entry which is preliminary data.</text>
</comment>
<name>A0A4C1Y6V4_EUMVA</name>
<reference evidence="1 2" key="1">
    <citation type="journal article" date="2019" name="Commun. Biol.">
        <title>The bagworm genome reveals a unique fibroin gene that provides high tensile strength.</title>
        <authorList>
            <person name="Kono N."/>
            <person name="Nakamura H."/>
            <person name="Ohtoshi R."/>
            <person name="Tomita M."/>
            <person name="Numata K."/>
            <person name="Arakawa K."/>
        </authorList>
    </citation>
    <scope>NUCLEOTIDE SEQUENCE [LARGE SCALE GENOMIC DNA]</scope>
</reference>
<protein>
    <submittedName>
        <fullName evidence="1">Uncharacterized protein</fullName>
    </submittedName>
</protein>
<gene>
    <name evidence="1" type="ORF">EVAR_45285_1</name>
</gene>